<dbReference type="GO" id="GO:0045437">
    <property type="term" value="F:uridine nucleosidase activity"/>
    <property type="evidence" value="ECO:0007669"/>
    <property type="project" value="UniProtKB-EC"/>
</dbReference>
<evidence type="ECO:0000256" key="1">
    <source>
        <dbReference type="ARBA" id="ARBA00009176"/>
    </source>
</evidence>
<dbReference type="AlphaFoldDB" id="A0A060TCG7"/>
<evidence type="ECO:0000313" key="5">
    <source>
        <dbReference type="EMBL" id="CDP38499.1"/>
    </source>
</evidence>
<proteinExistence type="inferred from homology"/>
<dbReference type="CDD" id="cd02651">
    <property type="entry name" value="nuc_hydro_IU_UC_XIUA"/>
    <property type="match status" value="1"/>
</dbReference>
<dbReference type="GO" id="GO:0006152">
    <property type="term" value="P:purine nucleoside catabolic process"/>
    <property type="evidence" value="ECO:0007669"/>
    <property type="project" value="TreeGrafter"/>
</dbReference>
<protein>
    <submittedName>
        <fullName evidence="5">ARAD1D36036p</fullName>
        <ecNumber evidence="5">3.2.2.3</ecNumber>
    </submittedName>
</protein>
<dbReference type="InterPro" id="IPR036452">
    <property type="entry name" value="Ribo_hydro-like"/>
</dbReference>
<dbReference type="GO" id="GO:0008477">
    <property type="term" value="F:purine nucleosidase activity"/>
    <property type="evidence" value="ECO:0007669"/>
    <property type="project" value="TreeGrafter"/>
</dbReference>
<dbReference type="Pfam" id="PF01156">
    <property type="entry name" value="IU_nuc_hydro"/>
    <property type="match status" value="1"/>
</dbReference>
<reference evidence="5" key="1">
    <citation type="submission" date="2014-02" db="EMBL/GenBank/DDBJ databases">
        <authorList>
            <person name="Genoscope - CEA"/>
        </authorList>
    </citation>
    <scope>NUCLEOTIDE SEQUENCE</scope>
    <source>
        <strain evidence="5">LS3</strain>
    </source>
</reference>
<keyword evidence="2 5" id="KW-0378">Hydrolase</keyword>
<dbReference type="PhylomeDB" id="A0A060TCG7"/>
<dbReference type="EMBL" id="HG937694">
    <property type="protein sequence ID" value="CDP38499.1"/>
    <property type="molecule type" value="Genomic_DNA"/>
</dbReference>
<dbReference type="InterPro" id="IPR023186">
    <property type="entry name" value="IUNH"/>
</dbReference>
<dbReference type="Gene3D" id="3.90.245.10">
    <property type="entry name" value="Ribonucleoside hydrolase-like"/>
    <property type="match status" value="1"/>
</dbReference>
<accession>A0A060TCG7</accession>
<evidence type="ECO:0000256" key="2">
    <source>
        <dbReference type="ARBA" id="ARBA00022801"/>
    </source>
</evidence>
<reference evidence="5" key="2">
    <citation type="submission" date="2014-06" db="EMBL/GenBank/DDBJ databases">
        <title>The complete genome of Blastobotrys (Arxula) adeninivorans LS3 - a yeast of biotechnological interest.</title>
        <authorList>
            <person name="Kunze G."/>
            <person name="Gaillardin C."/>
            <person name="Czernicka M."/>
            <person name="Durrens P."/>
            <person name="Martin T."/>
            <person name="Boer E."/>
            <person name="Gabaldon T."/>
            <person name="Cruz J."/>
            <person name="Talla E."/>
            <person name="Marck C."/>
            <person name="Goffeau A."/>
            <person name="Barbe V."/>
            <person name="Baret P."/>
            <person name="Baronian K."/>
            <person name="Beier S."/>
            <person name="Bleykasten C."/>
            <person name="Bode R."/>
            <person name="Casaregola S."/>
            <person name="Despons L."/>
            <person name="Fairhead C."/>
            <person name="Giersberg M."/>
            <person name="Gierski P."/>
            <person name="Hahnel U."/>
            <person name="Hartmann A."/>
            <person name="Jankowska D."/>
            <person name="Jubin C."/>
            <person name="Jung P."/>
            <person name="Lafontaine I."/>
            <person name="Leh-Louis V."/>
            <person name="Lemaire M."/>
            <person name="Marcet-Houben M."/>
            <person name="Mascher M."/>
            <person name="Morel G."/>
            <person name="Richard G.-F."/>
            <person name="Riechen J."/>
            <person name="Sacerdot C."/>
            <person name="Sarkar A."/>
            <person name="Savel G."/>
            <person name="Schacherer J."/>
            <person name="Sherman D."/>
            <person name="Straub M.-L."/>
            <person name="Stein N."/>
            <person name="Thierry A."/>
            <person name="Trautwein-Schult A."/>
            <person name="Westhof E."/>
            <person name="Worch S."/>
            <person name="Dujon B."/>
            <person name="Souciet J.-L."/>
            <person name="Wincker P."/>
            <person name="Scholz U."/>
            <person name="Neuveglise N."/>
        </authorList>
    </citation>
    <scope>NUCLEOTIDE SEQUENCE</scope>
    <source>
        <strain evidence="5">LS3</strain>
    </source>
</reference>
<name>A0A060TCG7_BLAAD</name>
<dbReference type="PANTHER" id="PTHR12304:SF4">
    <property type="entry name" value="URIDINE NUCLEOSIDASE"/>
    <property type="match status" value="1"/>
</dbReference>
<feature type="domain" description="Inosine/uridine-preferring nucleoside hydrolase" evidence="4">
    <location>
        <begin position="7"/>
        <end position="324"/>
    </location>
</feature>
<organism evidence="5">
    <name type="scientific">Blastobotrys adeninivorans</name>
    <name type="common">Yeast</name>
    <name type="synonym">Arxula adeninivorans</name>
    <dbReference type="NCBI Taxonomy" id="409370"/>
    <lineage>
        <taxon>Eukaryota</taxon>
        <taxon>Fungi</taxon>
        <taxon>Dikarya</taxon>
        <taxon>Ascomycota</taxon>
        <taxon>Saccharomycotina</taxon>
        <taxon>Dipodascomycetes</taxon>
        <taxon>Dipodascales</taxon>
        <taxon>Trichomonascaceae</taxon>
        <taxon>Blastobotrys</taxon>
    </lineage>
</organism>
<evidence type="ECO:0000259" key="4">
    <source>
        <dbReference type="Pfam" id="PF01156"/>
    </source>
</evidence>
<dbReference type="InterPro" id="IPR001910">
    <property type="entry name" value="Inosine/uridine_hydrolase_dom"/>
</dbReference>
<dbReference type="GO" id="GO:0005829">
    <property type="term" value="C:cytosol"/>
    <property type="evidence" value="ECO:0007669"/>
    <property type="project" value="TreeGrafter"/>
</dbReference>
<keyword evidence="3 5" id="KW-0326">Glycosidase</keyword>
<comment type="similarity">
    <text evidence="1">Belongs to the IUNH family.</text>
</comment>
<gene>
    <name evidence="5" type="ORF">GNLVRS02_ARAD1D36036g</name>
</gene>
<evidence type="ECO:0000256" key="3">
    <source>
        <dbReference type="ARBA" id="ARBA00023295"/>
    </source>
</evidence>
<dbReference type="PANTHER" id="PTHR12304">
    <property type="entry name" value="INOSINE-URIDINE PREFERRING NUCLEOSIDE HYDROLASE"/>
    <property type="match status" value="1"/>
</dbReference>
<dbReference type="SUPFAM" id="SSF53590">
    <property type="entry name" value="Nucleoside hydrolase"/>
    <property type="match status" value="1"/>
</dbReference>
<dbReference type="EC" id="3.2.2.3" evidence="5"/>
<sequence length="343" mass="37430">MDERIPLWLDCDPGHDDAFALLLGSFLPWFRLVGVSTVHGNASLENTTTNAISLLTAYDKFDINVYPGCEMPLVRRVHVATDIHGTSGLDGTALLPSPGFAAQPDHTAVSAMAEAIRINPGTIAIVATGTLTNIAMLVQRYPDLLPKIRVLSIMGGGIKLGNWTEHAEFNIWCDPQAAQIVLQNPILAPKTVLVPLDLTHQAIATEEIQEMIQKGPRQLHSGAHPQKRSVIRQMLYELLTFFADSYKKSFGFENGPPVHDPLAVVAVLPFYAEFVDHIPDIGFKFTRYNIEVVQSGEQMGRTVPVSEDSNGVIVATEMNMDTFWSLVAQAVNVVDAHVSGAVV</sequence>